<keyword evidence="6" id="KW-1185">Reference proteome</keyword>
<dbReference type="Pfam" id="PF00396">
    <property type="entry name" value="Granulin"/>
    <property type="match status" value="1"/>
</dbReference>
<dbReference type="AlphaFoldDB" id="A0A0R3RHD6"/>
<keyword evidence="4" id="KW-1015">Disulfide bond</keyword>
<evidence type="ECO:0000259" key="5">
    <source>
        <dbReference type="PROSITE" id="PS00799"/>
    </source>
</evidence>
<dbReference type="Gene3D" id="2.10.25.160">
    <property type="entry name" value="Granulin"/>
    <property type="match status" value="1"/>
</dbReference>
<proteinExistence type="inferred from homology"/>
<dbReference type="STRING" id="1147741.A0A0R3RHD6"/>
<comment type="similarity">
    <text evidence="2">Belongs to the granulin family.</text>
</comment>
<evidence type="ECO:0000256" key="3">
    <source>
        <dbReference type="ARBA" id="ARBA00022525"/>
    </source>
</evidence>
<dbReference type="PANTHER" id="PTHR12274">
    <property type="entry name" value="GRANULIN"/>
    <property type="match status" value="1"/>
</dbReference>
<name>A0A0R3RHD6_9BILA</name>
<organism evidence="6 7">
    <name type="scientific">Elaeophora elaphi</name>
    <dbReference type="NCBI Taxonomy" id="1147741"/>
    <lineage>
        <taxon>Eukaryota</taxon>
        <taxon>Metazoa</taxon>
        <taxon>Ecdysozoa</taxon>
        <taxon>Nematoda</taxon>
        <taxon>Chromadorea</taxon>
        <taxon>Rhabditida</taxon>
        <taxon>Spirurina</taxon>
        <taxon>Spiruromorpha</taxon>
        <taxon>Filarioidea</taxon>
        <taxon>Onchocercidae</taxon>
        <taxon>Elaeophora</taxon>
    </lineage>
</organism>
<dbReference type="GO" id="GO:0005576">
    <property type="term" value="C:extracellular region"/>
    <property type="evidence" value="ECO:0007669"/>
    <property type="project" value="UniProtKB-SubCell"/>
</dbReference>
<evidence type="ECO:0000256" key="4">
    <source>
        <dbReference type="ARBA" id="ARBA00023157"/>
    </source>
</evidence>
<dbReference type="WBParaSite" id="EEL_0000085401-mRNA-1">
    <property type="protein sequence ID" value="EEL_0000085401-mRNA-1"/>
    <property type="gene ID" value="EEL_0000085401"/>
</dbReference>
<evidence type="ECO:0000256" key="2">
    <source>
        <dbReference type="ARBA" id="ARBA00010093"/>
    </source>
</evidence>
<dbReference type="InterPro" id="IPR000118">
    <property type="entry name" value="Granulin"/>
</dbReference>
<protein>
    <submittedName>
        <fullName evidence="7">GRANULINS domain-containing protein</fullName>
    </submittedName>
</protein>
<evidence type="ECO:0000256" key="1">
    <source>
        <dbReference type="ARBA" id="ARBA00004613"/>
    </source>
</evidence>
<dbReference type="InterPro" id="IPR037277">
    <property type="entry name" value="Granulin_sf"/>
</dbReference>
<sequence>KVVAHVCYCEYVKERNVYTSTCCLIDIGTYGCCPMMDAVCCDDRTHCCPPNTKCDMEHRQCLQVLNFLRFSGYVILKSPIRISM</sequence>
<dbReference type="SMART" id="SM00277">
    <property type="entry name" value="GRAN"/>
    <property type="match status" value="1"/>
</dbReference>
<evidence type="ECO:0000313" key="6">
    <source>
        <dbReference type="Proteomes" id="UP000050640"/>
    </source>
</evidence>
<evidence type="ECO:0000313" key="7">
    <source>
        <dbReference type="WBParaSite" id="EEL_0000085401-mRNA-1"/>
    </source>
</evidence>
<dbReference type="InterPro" id="IPR039036">
    <property type="entry name" value="Granulin_fam"/>
</dbReference>
<dbReference type="Proteomes" id="UP000050640">
    <property type="component" value="Unplaced"/>
</dbReference>
<dbReference type="PANTHER" id="PTHR12274:SF3">
    <property type="entry name" value="PROGRANULIN"/>
    <property type="match status" value="1"/>
</dbReference>
<feature type="domain" description="Granulins" evidence="5">
    <location>
        <begin position="41"/>
        <end position="54"/>
    </location>
</feature>
<comment type="subcellular location">
    <subcellularLocation>
        <location evidence="1">Secreted</location>
    </subcellularLocation>
</comment>
<keyword evidence="3" id="KW-0964">Secreted</keyword>
<accession>A0A0R3RHD6</accession>
<reference evidence="7" key="1">
    <citation type="submission" date="2017-02" db="UniProtKB">
        <authorList>
            <consortium name="WormBaseParasite"/>
        </authorList>
    </citation>
    <scope>IDENTIFICATION</scope>
</reference>
<dbReference type="PROSITE" id="PS00799">
    <property type="entry name" value="GRANULINS"/>
    <property type="match status" value="1"/>
</dbReference>